<dbReference type="Pfam" id="PF00578">
    <property type="entry name" value="AhpC-TSA"/>
    <property type="match status" value="1"/>
</dbReference>
<keyword evidence="5" id="KW-1185">Reference proteome</keyword>
<dbReference type="PANTHER" id="PTHR42852:SF17">
    <property type="entry name" value="THIOREDOXIN-LIKE PROTEIN HI_1115"/>
    <property type="match status" value="1"/>
</dbReference>
<evidence type="ECO:0000256" key="1">
    <source>
        <dbReference type="ARBA" id="ARBA00023284"/>
    </source>
</evidence>
<comment type="caution">
    <text evidence="4">The sequence shown here is derived from an EMBL/GenBank/DDBJ whole genome shotgun (WGS) entry which is preliminary data.</text>
</comment>
<evidence type="ECO:0000259" key="3">
    <source>
        <dbReference type="PROSITE" id="PS51352"/>
    </source>
</evidence>
<reference evidence="4 5" key="1">
    <citation type="submission" date="2019-02" db="EMBL/GenBank/DDBJ databases">
        <title>Deep-cultivation of Planctomycetes and their phenomic and genomic characterization uncovers novel biology.</title>
        <authorList>
            <person name="Wiegand S."/>
            <person name="Jogler M."/>
            <person name="Boedeker C."/>
            <person name="Pinto D."/>
            <person name="Vollmers J."/>
            <person name="Rivas-Marin E."/>
            <person name="Kohn T."/>
            <person name="Peeters S.H."/>
            <person name="Heuer A."/>
            <person name="Rast P."/>
            <person name="Oberbeckmann S."/>
            <person name="Bunk B."/>
            <person name="Jeske O."/>
            <person name="Meyerdierks A."/>
            <person name="Storesund J.E."/>
            <person name="Kallscheuer N."/>
            <person name="Luecker S."/>
            <person name="Lage O.M."/>
            <person name="Pohl T."/>
            <person name="Merkel B.J."/>
            <person name="Hornburger P."/>
            <person name="Mueller R.-W."/>
            <person name="Bruemmer F."/>
            <person name="Labrenz M."/>
            <person name="Spormann A.M."/>
            <person name="Op Den Camp H."/>
            <person name="Overmann J."/>
            <person name="Amann R."/>
            <person name="Jetten M.S.M."/>
            <person name="Mascher T."/>
            <person name="Medema M.H."/>
            <person name="Devos D.P."/>
            <person name="Kaster A.-K."/>
            <person name="Ovreas L."/>
            <person name="Rohde M."/>
            <person name="Galperin M.Y."/>
            <person name="Jogler C."/>
        </authorList>
    </citation>
    <scope>NUCLEOTIDE SEQUENCE [LARGE SCALE GENOMIC DNA]</scope>
    <source>
        <strain evidence="4 5">Q31b</strain>
    </source>
</reference>
<dbReference type="GO" id="GO:0016491">
    <property type="term" value="F:oxidoreductase activity"/>
    <property type="evidence" value="ECO:0007669"/>
    <property type="project" value="InterPro"/>
</dbReference>
<gene>
    <name evidence="4" type="primary">resA_5</name>
    <name evidence="4" type="ORF">Q31b_13790</name>
</gene>
<dbReference type="GO" id="GO:0016209">
    <property type="term" value="F:antioxidant activity"/>
    <property type="evidence" value="ECO:0007669"/>
    <property type="project" value="InterPro"/>
</dbReference>
<dbReference type="Gene3D" id="3.40.30.10">
    <property type="entry name" value="Glutaredoxin"/>
    <property type="match status" value="1"/>
</dbReference>
<evidence type="ECO:0000313" key="5">
    <source>
        <dbReference type="Proteomes" id="UP000315471"/>
    </source>
</evidence>
<dbReference type="RefSeq" id="WP_146598911.1">
    <property type="nucleotide sequence ID" value="NZ_SJPY01000002.1"/>
</dbReference>
<dbReference type="InterPro" id="IPR036249">
    <property type="entry name" value="Thioredoxin-like_sf"/>
</dbReference>
<dbReference type="PANTHER" id="PTHR42852">
    <property type="entry name" value="THIOL:DISULFIDE INTERCHANGE PROTEIN DSBE"/>
    <property type="match status" value="1"/>
</dbReference>
<feature type="domain" description="Thioredoxin" evidence="3">
    <location>
        <begin position="512"/>
        <end position="651"/>
    </location>
</feature>
<organism evidence="4 5">
    <name type="scientific">Novipirellula aureliae</name>
    <dbReference type="NCBI Taxonomy" id="2527966"/>
    <lineage>
        <taxon>Bacteria</taxon>
        <taxon>Pseudomonadati</taxon>
        <taxon>Planctomycetota</taxon>
        <taxon>Planctomycetia</taxon>
        <taxon>Pirellulales</taxon>
        <taxon>Pirellulaceae</taxon>
        <taxon>Novipirellula</taxon>
    </lineage>
</organism>
<protein>
    <submittedName>
        <fullName evidence="4">Thiol-disulfide oxidoreductase ResA</fullName>
    </submittedName>
</protein>
<accession>A0A5C6E7C1</accession>
<dbReference type="Proteomes" id="UP000315471">
    <property type="component" value="Unassembled WGS sequence"/>
</dbReference>
<dbReference type="InterPro" id="IPR017937">
    <property type="entry name" value="Thioredoxin_CS"/>
</dbReference>
<dbReference type="PROSITE" id="PS00194">
    <property type="entry name" value="THIOREDOXIN_1"/>
    <property type="match status" value="1"/>
</dbReference>
<dbReference type="OrthoDB" id="252709at2"/>
<dbReference type="InterPro" id="IPR050553">
    <property type="entry name" value="Thioredoxin_ResA/DsbE_sf"/>
</dbReference>
<dbReference type="InterPro" id="IPR013766">
    <property type="entry name" value="Thioredoxin_domain"/>
</dbReference>
<dbReference type="SUPFAM" id="SSF52833">
    <property type="entry name" value="Thioredoxin-like"/>
    <property type="match status" value="1"/>
</dbReference>
<dbReference type="GO" id="GO:0006950">
    <property type="term" value="P:response to stress"/>
    <property type="evidence" value="ECO:0007669"/>
    <property type="project" value="UniProtKB-ARBA"/>
</dbReference>
<dbReference type="CDD" id="cd02966">
    <property type="entry name" value="TlpA_like_family"/>
    <property type="match status" value="1"/>
</dbReference>
<evidence type="ECO:0000256" key="2">
    <source>
        <dbReference type="SAM" id="SignalP"/>
    </source>
</evidence>
<feature type="signal peptide" evidence="2">
    <location>
        <begin position="1"/>
        <end position="45"/>
    </location>
</feature>
<dbReference type="EMBL" id="SJPY01000002">
    <property type="protein sequence ID" value="TWU43847.1"/>
    <property type="molecule type" value="Genomic_DNA"/>
</dbReference>
<dbReference type="InterPro" id="IPR011990">
    <property type="entry name" value="TPR-like_helical_dom_sf"/>
</dbReference>
<keyword evidence="1" id="KW-0676">Redox-active center</keyword>
<feature type="chain" id="PRO_5022978132" evidence="2">
    <location>
        <begin position="46"/>
        <end position="651"/>
    </location>
</feature>
<sequence length="651" mass="71842" precursor="true">MTDLTPSTILSRRTRLRSKRRLFSTATSFPAFLLLAFSFATPVFAATPSAKDALGLKPVQAGVEYELVGPASVANCKVSDIDHPKWSGWEVFSSDGTMLRRFADTNGDNKIDLWCYFNYGIEVYRDVDKDFNGKADQHRWLGTAGTRWGLDKNEDGRIDSWIQISPEEVTAEVVSAMREADADRFARLLITESELESLGLSEDIVRRLATKSKRAADDFASFARRQKAVGPSAKWVQFAAATPGVVPAGIDGVTQDVTVYENAVAMFDDDGSNGQLLVGTIIKVDDSWKLVDLPSAAGEGEAVAQSAGNFFTPGGISGETISGGGMAPQTQQLVTELEEIDRKLSSASDPRESGPLHEARAQVVARLIKATETPTERDAWTRQLIDTVSAASQTGAYPEGLKRLSAITRSLGDENESLRSYADYVLIGTEYAIRQTPDADFAKVQEWYLDSLTDFVDRHPTMPEASQAMLQLALSKEFEDKEKEALGYYKKIAKDFRGTDASEKAIGAIRRLESVGEVIDFQGLSIEGRPFRLSQYRGRPVVIHYWATWCEPCKQDMKLLRSLQARYSKAGLQLVGINVDGTREMAVQFLLQTSLPWIQLFDEGGLESSELAKAFGVQTLPTMMLVDQKGRVVRHNIRVEELGKELDALTK</sequence>
<dbReference type="Gene3D" id="1.25.40.10">
    <property type="entry name" value="Tetratricopeptide repeat domain"/>
    <property type="match status" value="1"/>
</dbReference>
<dbReference type="PROSITE" id="PS51352">
    <property type="entry name" value="THIOREDOXIN_2"/>
    <property type="match status" value="1"/>
</dbReference>
<name>A0A5C6E7C1_9BACT</name>
<dbReference type="AlphaFoldDB" id="A0A5C6E7C1"/>
<dbReference type="InterPro" id="IPR000866">
    <property type="entry name" value="AhpC/TSA"/>
</dbReference>
<keyword evidence="2" id="KW-0732">Signal</keyword>
<proteinExistence type="predicted"/>
<evidence type="ECO:0000313" key="4">
    <source>
        <dbReference type="EMBL" id="TWU43847.1"/>
    </source>
</evidence>